<keyword evidence="2" id="KW-1185">Reference proteome</keyword>
<name>A0ACB8ZY20_ARCLA</name>
<accession>A0ACB8ZY20</accession>
<proteinExistence type="predicted"/>
<reference evidence="1 2" key="2">
    <citation type="journal article" date="2022" name="Mol. Ecol. Resour.">
        <title>The genomes of chicory, endive, great burdock and yacon provide insights into Asteraceae paleo-polyploidization history and plant inulin production.</title>
        <authorList>
            <person name="Fan W."/>
            <person name="Wang S."/>
            <person name="Wang H."/>
            <person name="Wang A."/>
            <person name="Jiang F."/>
            <person name="Liu H."/>
            <person name="Zhao H."/>
            <person name="Xu D."/>
            <person name="Zhang Y."/>
        </authorList>
    </citation>
    <scope>NUCLEOTIDE SEQUENCE [LARGE SCALE GENOMIC DNA]</scope>
    <source>
        <strain evidence="2">cv. Niubang</strain>
    </source>
</reference>
<comment type="caution">
    <text evidence="1">The sequence shown here is derived from an EMBL/GenBank/DDBJ whole genome shotgun (WGS) entry which is preliminary data.</text>
</comment>
<sequence>MALHSLFFFTFLTFSSSFHGISAVKYEVINEATTTPGGIRFTNEIGIPYTKKIMGTINEFVWSVIFQENNPSDRKPVEIVKLYIKEYKGAEAITWGDNINVSSIYLEGYKGDLKWEFTSLLYHELTHVFQWNGEGQTPVGLVEGVADYTILKANYFPPAFAKPGDGDKWDQGYDFTARFLEYCDGITPDFVPKLNKKMRYAFNINYFKDLTGKPVEQLWRDYKAKYFTARKYGH</sequence>
<dbReference type="Proteomes" id="UP001055879">
    <property type="component" value="Linkage Group LG09"/>
</dbReference>
<evidence type="ECO:0000313" key="2">
    <source>
        <dbReference type="Proteomes" id="UP001055879"/>
    </source>
</evidence>
<evidence type="ECO:0000313" key="1">
    <source>
        <dbReference type="EMBL" id="KAI3702376.1"/>
    </source>
</evidence>
<protein>
    <submittedName>
        <fullName evidence="1">Uncharacterized protein</fullName>
    </submittedName>
</protein>
<dbReference type="EMBL" id="CM042055">
    <property type="protein sequence ID" value="KAI3702376.1"/>
    <property type="molecule type" value="Genomic_DNA"/>
</dbReference>
<gene>
    <name evidence="1" type="ORF">L6452_28113</name>
</gene>
<organism evidence="1 2">
    <name type="scientific">Arctium lappa</name>
    <name type="common">Greater burdock</name>
    <name type="synonym">Lappa major</name>
    <dbReference type="NCBI Taxonomy" id="4217"/>
    <lineage>
        <taxon>Eukaryota</taxon>
        <taxon>Viridiplantae</taxon>
        <taxon>Streptophyta</taxon>
        <taxon>Embryophyta</taxon>
        <taxon>Tracheophyta</taxon>
        <taxon>Spermatophyta</taxon>
        <taxon>Magnoliopsida</taxon>
        <taxon>eudicotyledons</taxon>
        <taxon>Gunneridae</taxon>
        <taxon>Pentapetalae</taxon>
        <taxon>asterids</taxon>
        <taxon>campanulids</taxon>
        <taxon>Asterales</taxon>
        <taxon>Asteraceae</taxon>
        <taxon>Carduoideae</taxon>
        <taxon>Cardueae</taxon>
        <taxon>Arctiinae</taxon>
        <taxon>Arctium</taxon>
    </lineage>
</organism>
<reference evidence="2" key="1">
    <citation type="journal article" date="2022" name="Mol. Ecol. Resour.">
        <title>The genomes of chicory, endive, great burdock and yacon provide insights into Asteraceae palaeo-polyploidization history and plant inulin production.</title>
        <authorList>
            <person name="Fan W."/>
            <person name="Wang S."/>
            <person name="Wang H."/>
            <person name="Wang A."/>
            <person name="Jiang F."/>
            <person name="Liu H."/>
            <person name="Zhao H."/>
            <person name="Xu D."/>
            <person name="Zhang Y."/>
        </authorList>
    </citation>
    <scope>NUCLEOTIDE SEQUENCE [LARGE SCALE GENOMIC DNA]</scope>
    <source>
        <strain evidence="2">cv. Niubang</strain>
    </source>
</reference>